<dbReference type="PANTHER" id="PTHR43333:SF1">
    <property type="entry name" value="D-ISOMER SPECIFIC 2-HYDROXYACID DEHYDROGENASE NAD-BINDING DOMAIN-CONTAINING PROTEIN"/>
    <property type="match status" value="1"/>
</dbReference>
<feature type="domain" description="D-isomer specific 2-hydroxyacid dehydrogenase NAD-binding" evidence="3">
    <location>
        <begin position="100"/>
        <end position="271"/>
    </location>
</feature>
<dbReference type="InterPro" id="IPR029753">
    <property type="entry name" value="D-isomer_DH_CS"/>
</dbReference>
<keyword evidence="1" id="KW-0560">Oxidoreductase</keyword>
<dbReference type="AlphaFoldDB" id="A0A5B8RZZ8"/>
<dbReference type="CDD" id="cd12164">
    <property type="entry name" value="GDH_like_2"/>
    <property type="match status" value="1"/>
</dbReference>
<evidence type="ECO:0000259" key="3">
    <source>
        <dbReference type="Pfam" id="PF02826"/>
    </source>
</evidence>
<dbReference type="KEGG" id="cof:FOZ74_04770"/>
<reference evidence="4 5" key="1">
    <citation type="submission" date="2019-07" db="EMBL/GenBank/DDBJ databases">
        <title>Complete genome sequence of Comamonas sp. NLF 7-7 isolated from livestock.</title>
        <authorList>
            <person name="Kim D.H."/>
            <person name="Kim J.G."/>
        </authorList>
    </citation>
    <scope>NUCLEOTIDE SEQUENCE [LARGE SCALE GENOMIC DNA]</scope>
    <source>
        <strain evidence="4 5">NLF 7-7</strain>
    </source>
</reference>
<keyword evidence="4" id="KW-0670">Pyruvate</keyword>
<accession>A0A5B8RZZ8</accession>
<proteinExistence type="predicted"/>
<dbReference type="PROSITE" id="PS00671">
    <property type="entry name" value="D_2_HYDROXYACID_DH_3"/>
    <property type="match status" value="1"/>
</dbReference>
<name>A0A5B8RZZ8_9BURK</name>
<evidence type="ECO:0000313" key="5">
    <source>
        <dbReference type="Proteomes" id="UP000321199"/>
    </source>
</evidence>
<sequence>MLLHDASEARPDGWLGALRAVLPQADITVWQAGLPSDCEVALVWNPPQQLFDEQPQLRLIFNLGAGVDQLLALRLPPHAKVLRLQDAGMAVQMAEYVCHALIRWYRELDRYGAQQAQGQWLRHPLQPRADFTVGLLGLGVLGQRVARAVQAFEFPLAGWSRTPRQLDGMRCFAGAAGLDAFLATTRMLVCLLPLTPQTRGLLNHERLSRLPRGSYLINIARGALVVEDALRALLDSGHIAGAALDVMAEEPLPAGHWMWTHPRVVLTPHISGMTRRDAAAAQVAQALQAHAAGAPLPGQVDLARGY</sequence>
<dbReference type="EMBL" id="CP042344">
    <property type="protein sequence ID" value="QEA14468.1"/>
    <property type="molecule type" value="Genomic_DNA"/>
</dbReference>
<evidence type="ECO:0000256" key="1">
    <source>
        <dbReference type="ARBA" id="ARBA00023002"/>
    </source>
</evidence>
<evidence type="ECO:0000313" key="4">
    <source>
        <dbReference type="EMBL" id="QEA14468.1"/>
    </source>
</evidence>
<protein>
    <submittedName>
        <fullName evidence="4">Glyoxylate/hydroxypyruvate reductase A</fullName>
    </submittedName>
</protein>
<dbReference type="SUPFAM" id="SSF52283">
    <property type="entry name" value="Formate/glycerate dehydrogenase catalytic domain-like"/>
    <property type="match status" value="1"/>
</dbReference>
<keyword evidence="2" id="KW-0520">NAD</keyword>
<organism evidence="4 5">
    <name type="scientific">Comamonas flocculans</name>
    <dbReference type="NCBI Taxonomy" id="2597701"/>
    <lineage>
        <taxon>Bacteria</taxon>
        <taxon>Pseudomonadati</taxon>
        <taxon>Pseudomonadota</taxon>
        <taxon>Betaproteobacteria</taxon>
        <taxon>Burkholderiales</taxon>
        <taxon>Comamonadaceae</taxon>
        <taxon>Comamonas</taxon>
    </lineage>
</organism>
<dbReference type="SUPFAM" id="SSF51735">
    <property type="entry name" value="NAD(P)-binding Rossmann-fold domains"/>
    <property type="match status" value="1"/>
</dbReference>
<dbReference type="GO" id="GO:0016616">
    <property type="term" value="F:oxidoreductase activity, acting on the CH-OH group of donors, NAD or NADP as acceptor"/>
    <property type="evidence" value="ECO:0007669"/>
    <property type="project" value="UniProtKB-ARBA"/>
</dbReference>
<gene>
    <name evidence="4" type="ORF">FOZ74_04770</name>
</gene>
<keyword evidence="5" id="KW-1185">Reference proteome</keyword>
<dbReference type="PANTHER" id="PTHR43333">
    <property type="entry name" value="2-HACID_DH_C DOMAIN-CONTAINING PROTEIN"/>
    <property type="match status" value="1"/>
</dbReference>
<dbReference type="OrthoDB" id="9787219at2"/>
<dbReference type="Proteomes" id="UP000321199">
    <property type="component" value="Chromosome"/>
</dbReference>
<dbReference type="InterPro" id="IPR006140">
    <property type="entry name" value="D-isomer_DH_NAD-bd"/>
</dbReference>
<evidence type="ECO:0000256" key="2">
    <source>
        <dbReference type="ARBA" id="ARBA00023027"/>
    </source>
</evidence>
<dbReference type="InterPro" id="IPR036291">
    <property type="entry name" value="NAD(P)-bd_dom_sf"/>
</dbReference>
<dbReference type="Gene3D" id="3.40.50.720">
    <property type="entry name" value="NAD(P)-binding Rossmann-like Domain"/>
    <property type="match status" value="2"/>
</dbReference>
<dbReference type="GO" id="GO:0051287">
    <property type="term" value="F:NAD binding"/>
    <property type="evidence" value="ECO:0007669"/>
    <property type="project" value="InterPro"/>
</dbReference>
<dbReference type="Pfam" id="PF02826">
    <property type="entry name" value="2-Hacid_dh_C"/>
    <property type="match status" value="1"/>
</dbReference>